<proteinExistence type="predicted"/>
<accession>A0AA38RRT7</accession>
<name>A0AA38RRT7_9PEZI</name>
<evidence type="ECO:0000256" key="1">
    <source>
        <dbReference type="SAM" id="SignalP"/>
    </source>
</evidence>
<evidence type="ECO:0000313" key="2">
    <source>
        <dbReference type="EMBL" id="KAJ9139151.1"/>
    </source>
</evidence>
<dbReference type="GO" id="GO:0003824">
    <property type="term" value="F:catalytic activity"/>
    <property type="evidence" value="ECO:0007669"/>
    <property type="project" value="UniProtKB-ARBA"/>
</dbReference>
<dbReference type="InterPro" id="IPR012341">
    <property type="entry name" value="6hp_glycosidase-like_sf"/>
</dbReference>
<gene>
    <name evidence="2" type="ORF">NKR23_g8122</name>
</gene>
<comment type="caution">
    <text evidence="2">The sequence shown here is derived from an EMBL/GenBank/DDBJ whole genome shotgun (WGS) entry which is preliminary data.</text>
</comment>
<dbReference type="InterPro" id="IPR008928">
    <property type="entry name" value="6-hairpin_glycosidase_sf"/>
</dbReference>
<dbReference type="AlphaFoldDB" id="A0AA38RRT7"/>
<dbReference type="Gene3D" id="1.50.10.10">
    <property type="match status" value="1"/>
</dbReference>
<keyword evidence="3" id="KW-1185">Reference proteome</keyword>
<reference evidence="2" key="1">
    <citation type="submission" date="2022-07" db="EMBL/GenBank/DDBJ databases">
        <title>Fungi with potential for degradation of polypropylene.</title>
        <authorList>
            <person name="Gostincar C."/>
        </authorList>
    </citation>
    <scope>NUCLEOTIDE SEQUENCE</scope>
    <source>
        <strain evidence="2">EXF-13308</strain>
    </source>
</reference>
<dbReference type="EMBL" id="JANBVO010000027">
    <property type="protein sequence ID" value="KAJ9139151.1"/>
    <property type="molecule type" value="Genomic_DNA"/>
</dbReference>
<feature type="chain" id="PRO_5041392848" evidence="1">
    <location>
        <begin position="21"/>
        <end position="799"/>
    </location>
</feature>
<dbReference type="SUPFAM" id="SSF48208">
    <property type="entry name" value="Six-hairpin glycosidases"/>
    <property type="match status" value="1"/>
</dbReference>
<organism evidence="2 3">
    <name type="scientific">Pleurostoma richardsiae</name>
    <dbReference type="NCBI Taxonomy" id="41990"/>
    <lineage>
        <taxon>Eukaryota</taxon>
        <taxon>Fungi</taxon>
        <taxon>Dikarya</taxon>
        <taxon>Ascomycota</taxon>
        <taxon>Pezizomycotina</taxon>
        <taxon>Sordariomycetes</taxon>
        <taxon>Sordariomycetidae</taxon>
        <taxon>Calosphaeriales</taxon>
        <taxon>Pleurostomataceae</taxon>
        <taxon>Pleurostoma</taxon>
    </lineage>
</organism>
<evidence type="ECO:0000313" key="3">
    <source>
        <dbReference type="Proteomes" id="UP001174694"/>
    </source>
</evidence>
<keyword evidence="1" id="KW-0732">Signal</keyword>
<dbReference type="GO" id="GO:0005975">
    <property type="term" value="P:carbohydrate metabolic process"/>
    <property type="evidence" value="ECO:0007669"/>
    <property type="project" value="InterPro"/>
</dbReference>
<feature type="signal peptide" evidence="1">
    <location>
        <begin position="1"/>
        <end position="20"/>
    </location>
</feature>
<protein>
    <submittedName>
        <fullName evidence="2">Uncharacterized protein</fullName>
    </submittedName>
</protein>
<dbReference type="Proteomes" id="UP001174694">
    <property type="component" value="Unassembled WGS sequence"/>
</dbReference>
<sequence>MARLWRLLAVWVAACGIVQADSQEGTGRYARDRIHRSPMPQYGAAPNFIMERYPESRQTLRARQGTNSTNLGSLTATDTFAYDGETWTVFEDLSQPEGIMTLVSGSGVQKSFTQRLEATNFLANRTVEWWLGLNSSEINLALDDMLADVLLKDGEPVETTVRDVVPFTTIGPWNTFLGTVQANDTMRLTTRSGSRSFYPTDFVPSIFWDTAEGYLNWTYDGLVGGWKPASRQVFRRSQDAQDWFEITAFGDVDATDPIIVHVWFRTSWIVDGAVKWRAFNHDYPLFPPARVAPEPAEFYTALLRFGDYWEQHMEEISTLALPDQSWVDLNKHTFALELVQRYSGVYPKYGAYDRDYAGSEYDGFQDTFTSSVYANLVWGRFDQAHKVLENYFDMFVSDTGDINMRGPETAQFGMSLSLAATYAHYTGDIALLQRYKEKILGWVNILTTRHDESLKLPPSNSSYGLIAGWSESDSALAFNPEFYTRPYFNNNAFAARGLKDLGKISVFSEYAAAWNQRAEQMIKQTVKTMTQETRTDMTPPYVPILPGQNYTVRESNTIESPSPQQWSHRVYSELLQAAVLPSNLTDTTIDSMRAWGITSLGVVGNVWIPNDLSRDIIGFISYGYALSLLLQDRVDEFVLFLYTHRYHVHSRGQWIPSEVAGTGIESGTTYCQPAGHSISIIMRAALVFEHPDDDVLFLGRGVPATWVATGNETSILGAPTRWGLVDYSIRLDEGAKTITAKVGFEGKGPVEGRVKLRLLDGKKVKSVTVNGRNATIGSNDDVVVKLGDFAKNVTVIGRY</sequence>